<dbReference type="EMBL" id="NCVD01000043">
    <property type="protein sequence ID" value="ORO90554.1"/>
    <property type="molecule type" value="Genomic_DNA"/>
</dbReference>
<dbReference type="EMBL" id="NCVD01000043">
    <property type="protein sequence ID" value="ORO90467.1"/>
    <property type="molecule type" value="Genomic_DNA"/>
</dbReference>
<dbReference type="Proteomes" id="UP000193849">
    <property type="component" value="Unassembled WGS sequence"/>
</dbReference>
<sequence>MLTVKKDNRVLNIDELEKVTFLEDGYDVVEIRDGEYVVIESATGGRTYTIQEYRAVVAERDQALAERDKALAELDKLAKKLAKDDK</sequence>
<comment type="caution">
    <text evidence="2">The sequence shown here is derived from an EMBL/GenBank/DDBJ whole genome shotgun (WGS) entry which is preliminary data.</text>
</comment>
<proteinExistence type="predicted"/>
<name>A0A1X1JTT7_STRMT</name>
<dbReference type="RefSeq" id="WP_084946634.1">
    <property type="nucleotide sequence ID" value="NZ_NCVD01000043.1"/>
</dbReference>
<gene>
    <name evidence="1" type="ORF">B7702_02080</name>
    <name evidence="2" type="ORF">B7702_02545</name>
</gene>
<evidence type="ECO:0000313" key="3">
    <source>
        <dbReference type="Proteomes" id="UP000193849"/>
    </source>
</evidence>
<evidence type="ECO:0000313" key="2">
    <source>
        <dbReference type="EMBL" id="ORO90554.1"/>
    </source>
</evidence>
<reference evidence="2 3" key="1">
    <citation type="journal article" date="2016" name="Eur. J. Clin. Microbiol. Infect. Dis.">
        <title>Whole genome sequencing as a tool for phylogenetic analysis of clinical strains of Mitis group streptococci.</title>
        <authorList>
            <person name="Rasmussen L.H."/>
            <person name="Dargis R."/>
            <person name="Hojholt K."/>
            <person name="Christensen J.J."/>
            <person name="Skovgaard O."/>
            <person name="Justesen U.S."/>
            <person name="Rosenvinge F.S."/>
            <person name="Moser C."/>
            <person name="Lukjancenko O."/>
            <person name="Rasmussen S."/>
            <person name="Nielsen X.C."/>
        </authorList>
    </citation>
    <scope>NUCLEOTIDE SEQUENCE [LARGE SCALE GENOMIC DNA]</scope>
    <source>
        <strain evidence="2 3">RH_777_07</strain>
    </source>
</reference>
<organism evidence="2 3">
    <name type="scientific">Streptococcus mitis</name>
    <dbReference type="NCBI Taxonomy" id="28037"/>
    <lineage>
        <taxon>Bacteria</taxon>
        <taxon>Bacillati</taxon>
        <taxon>Bacillota</taxon>
        <taxon>Bacilli</taxon>
        <taxon>Lactobacillales</taxon>
        <taxon>Streptococcaceae</taxon>
        <taxon>Streptococcus</taxon>
        <taxon>Streptococcus mitis group</taxon>
    </lineage>
</organism>
<reference evidence="2" key="2">
    <citation type="submission" date="2017-04" db="EMBL/GenBank/DDBJ databases">
        <authorList>
            <person name="Afonso C.L."/>
            <person name="Miller P.J."/>
            <person name="Scott M.A."/>
            <person name="Spackman E."/>
            <person name="Goraichik I."/>
            <person name="Dimitrov K.M."/>
            <person name="Suarez D.L."/>
            <person name="Swayne D.E."/>
        </authorList>
    </citation>
    <scope>NUCLEOTIDE SEQUENCE</scope>
    <source>
        <strain evidence="2">RH_777_07</strain>
    </source>
</reference>
<accession>A0A1X1JTT7</accession>
<dbReference type="AlphaFoldDB" id="A0A1X1JTT7"/>
<protein>
    <submittedName>
        <fullName evidence="2">Uncharacterized protein</fullName>
    </submittedName>
</protein>
<evidence type="ECO:0000313" key="1">
    <source>
        <dbReference type="EMBL" id="ORO90467.1"/>
    </source>
</evidence>